<feature type="compositionally biased region" description="Polar residues" evidence="1">
    <location>
        <begin position="9"/>
        <end position="18"/>
    </location>
</feature>
<proteinExistence type="predicted"/>
<protein>
    <submittedName>
        <fullName evidence="2">Uncharacterized protein</fullName>
    </submittedName>
</protein>
<keyword evidence="3" id="KW-1185">Reference proteome</keyword>
<name>A0A150FTZ5_GONPE</name>
<dbReference type="EMBL" id="LSYV01000807">
    <property type="protein sequence ID" value="KXZ41093.1"/>
    <property type="molecule type" value="Genomic_DNA"/>
</dbReference>
<evidence type="ECO:0000313" key="2">
    <source>
        <dbReference type="EMBL" id="KXZ41093.1"/>
    </source>
</evidence>
<organism evidence="2 3">
    <name type="scientific">Gonium pectorale</name>
    <name type="common">Green alga</name>
    <dbReference type="NCBI Taxonomy" id="33097"/>
    <lineage>
        <taxon>Eukaryota</taxon>
        <taxon>Viridiplantae</taxon>
        <taxon>Chlorophyta</taxon>
        <taxon>core chlorophytes</taxon>
        <taxon>Chlorophyceae</taxon>
        <taxon>CS clade</taxon>
        <taxon>Chlamydomonadales</taxon>
        <taxon>Volvocaceae</taxon>
        <taxon>Gonium</taxon>
    </lineage>
</organism>
<evidence type="ECO:0000256" key="1">
    <source>
        <dbReference type="SAM" id="MobiDB-lite"/>
    </source>
</evidence>
<feature type="region of interest" description="Disordered" evidence="1">
    <location>
        <begin position="1"/>
        <end position="35"/>
    </location>
</feature>
<comment type="caution">
    <text evidence="2">The sequence shown here is derived from an EMBL/GenBank/DDBJ whole genome shotgun (WGS) entry which is preliminary data.</text>
</comment>
<reference evidence="3" key="1">
    <citation type="journal article" date="2016" name="Nat. Commun.">
        <title>The Gonium pectorale genome demonstrates co-option of cell cycle regulation during the evolution of multicellularity.</title>
        <authorList>
            <person name="Hanschen E.R."/>
            <person name="Marriage T.N."/>
            <person name="Ferris P.J."/>
            <person name="Hamaji T."/>
            <person name="Toyoda A."/>
            <person name="Fujiyama A."/>
            <person name="Neme R."/>
            <person name="Noguchi H."/>
            <person name="Minakuchi Y."/>
            <person name="Suzuki M."/>
            <person name="Kawai-Toyooka H."/>
            <person name="Smith D.R."/>
            <person name="Sparks H."/>
            <person name="Anderson J."/>
            <person name="Bakaric R."/>
            <person name="Luria V."/>
            <person name="Karger A."/>
            <person name="Kirschner M.W."/>
            <person name="Durand P.M."/>
            <person name="Michod R.E."/>
            <person name="Nozaki H."/>
            <person name="Olson B.J."/>
        </authorList>
    </citation>
    <scope>NUCLEOTIDE SEQUENCE [LARGE SCALE GENOMIC DNA]</scope>
    <source>
        <strain evidence="3">NIES-2863</strain>
    </source>
</reference>
<evidence type="ECO:0000313" key="3">
    <source>
        <dbReference type="Proteomes" id="UP000075714"/>
    </source>
</evidence>
<sequence length="120" mass="13229">MQLGRSGATALSTVQRSVQPPRCRPPAGTSASRAFNARDELAKNDFSTKQAEGLLTIFPTVSDVASKQDVKDLEMKQDQSFKDQQQSMKESFKDQQQSINDLKMTLNYFAGGLTVILLLS</sequence>
<dbReference type="Proteomes" id="UP000075714">
    <property type="component" value="Unassembled WGS sequence"/>
</dbReference>
<accession>A0A150FTZ5</accession>
<gene>
    <name evidence="2" type="ORF">GPECTOR_811g40</name>
</gene>
<dbReference type="AlphaFoldDB" id="A0A150FTZ5"/>